<organism evidence="1 2">
    <name type="scientific">Gigaspora margarita</name>
    <dbReference type="NCBI Taxonomy" id="4874"/>
    <lineage>
        <taxon>Eukaryota</taxon>
        <taxon>Fungi</taxon>
        <taxon>Fungi incertae sedis</taxon>
        <taxon>Mucoromycota</taxon>
        <taxon>Glomeromycotina</taxon>
        <taxon>Glomeromycetes</taxon>
        <taxon>Diversisporales</taxon>
        <taxon>Gigasporaceae</taxon>
        <taxon>Gigaspora</taxon>
    </lineage>
</organism>
<protein>
    <submittedName>
        <fullName evidence="1">43333_t:CDS:1</fullName>
    </submittedName>
</protein>
<evidence type="ECO:0000313" key="2">
    <source>
        <dbReference type="Proteomes" id="UP000789901"/>
    </source>
</evidence>
<sequence length="106" mass="12137">MKAHVLKRAKKKKQKKALKKTISKNPKISKISEIEAEASGVSNIDFENLLQKTSQSQTELLSVLESTTIISSSSINVEETIDEYEKEYLENRPSPVEFENSFEYRQ</sequence>
<accession>A0ABN7UGM9</accession>
<dbReference type="EMBL" id="CAJVQB010002935">
    <property type="protein sequence ID" value="CAG8592255.1"/>
    <property type="molecule type" value="Genomic_DNA"/>
</dbReference>
<reference evidence="1 2" key="1">
    <citation type="submission" date="2021-06" db="EMBL/GenBank/DDBJ databases">
        <authorList>
            <person name="Kallberg Y."/>
            <person name="Tangrot J."/>
            <person name="Rosling A."/>
        </authorList>
    </citation>
    <scope>NUCLEOTIDE SEQUENCE [LARGE SCALE GENOMIC DNA]</scope>
    <source>
        <strain evidence="1 2">120-4 pot B 10/14</strain>
    </source>
</reference>
<name>A0ABN7UGM9_GIGMA</name>
<evidence type="ECO:0000313" key="1">
    <source>
        <dbReference type="EMBL" id="CAG8592255.1"/>
    </source>
</evidence>
<gene>
    <name evidence="1" type="ORF">GMARGA_LOCUS6465</name>
</gene>
<proteinExistence type="predicted"/>
<dbReference type="Proteomes" id="UP000789901">
    <property type="component" value="Unassembled WGS sequence"/>
</dbReference>
<comment type="caution">
    <text evidence="1">The sequence shown here is derived from an EMBL/GenBank/DDBJ whole genome shotgun (WGS) entry which is preliminary data.</text>
</comment>
<keyword evidence="2" id="KW-1185">Reference proteome</keyword>